<feature type="transmembrane region" description="Helical" evidence="1">
    <location>
        <begin position="247"/>
        <end position="266"/>
    </location>
</feature>
<reference evidence="2" key="1">
    <citation type="submission" date="2022-12" db="EMBL/GenBank/DDBJ databases">
        <title>Clostridium sp. nov., isolated from industrial wastewater.</title>
        <authorList>
            <person name="Jiayan W."/>
        </authorList>
    </citation>
    <scope>NUCLEOTIDE SEQUENCE</scope>
    <source>
        <strain evidence="2">ZC22-4</strain>
    </source>
</reference>
<evidence type="ECO:0000256" key="1">
    <source>
        <dbReference type="SAM" id="Phobius"/>
    </source>
</evidence>
<feature type="transmembrane region" description="Helical" evidence="1">
    <location>
        <begin position="310"/>
        <end position="328"/>
    </location>
</feature>
<gene>
    <name evidence="2" type="ORF">OW729_04060</name>
</gene>
<dbReference type="RefSeq" id="WP_268060177.1">
    <property type="nucleotide sequence ID" value="NZ_JAPQFJ010000003.1"/>
</dbReference>
<protein>
    <submittedName>
        <fullName evidence="2">YibE/F family protein</fullName>
    </submittedName>
</protein>
<keyword evidence="1" id="KW-0472">Membrane</keyword>
<feature type="transmembrane region" description="Helical" evidence="1">
    <location>
        <begin position="150"/>
        <end position="169"/>
    </location>
</feature>
<feature type="transmembrane region" description="Helical" evidence="1">
    <location>
        <begin position="175"/>
        <end position="193"/>
    </location>
</feature>
<keyword evidence="1" id="KW-0812">Transmembrane</keyword>
<organism evidence="2 3">
    <name type="scientific">Clostridium brassicae</name>
    <dbReference type="NCBI Taxonomy" id="2999072"/>
    <lineage>
        <taxon>Bacteria</taxon>
        <taxon>Bacillati</taxon>
        <taxon>Bacillota</taxon>
        <taxon>Clostridia</taxon>
        <taxon>Eubacteriales</taxon>
        <taxon>Clostridiaceae</taxon>
        <taxon>Clostridium</taxon>
    </lineage>
</organism>
<proteinExistence type="predicted"/>
<comment type="caution">
    <text evidence="2">The sequence shown here is derived from an EMBL/GenBank/DDBJ whole genome shotgun (WGS) entry which is preliminary data.</text>
</comment>
<name>A0ABT4D663_9CLOT</name>
<keyword evidence="1" id="KW-1133">Transmembrane helix</keyword>
<feature type="transmembrane region" description="Helical" evidence="1">
    <location>
        <begin position="348"/>
        <end position="369"/>
    </location>
</feature>
<dbReference type="Pfam" id="PF07907">
    <property type="entry name" value="YibE_F"/>
    <property type="match status" value="1"/>
</dbReference>
<keyword evidence="3" id="KW-1185">Reference proteome</keyword>
<feature type="transmembrane region" description="Helical" evidence="1">
    <location>
        <begin position="200"/>
        <end position="221"/>
    </location>
</feature>
<dbReference type="Proteomes" id="UP001144612">
    <property type="component" value="Unassembled WGS sequence"/>
</dbReference>
<dbReference type="PANTHER" id="PTHR41771">
    <property type="entry name" value="MEMBRANE PROTEIN-RELATED"/>
    <property type="match status" value="1"/>
</dbReference>
<dbReference type="InterPro" id="IPR012507">
    <property type="entry name" value="YibE_F"/>
</dbReference>
<evidence type="ECO:0000313" key="2">
    <source>
        <dbReference type="EMBL" id="MCY6957779.1"/>
    </source>
</evidence>
<sequence>MYKCILKKIMFILITILMVSTITTFAEEIKESKSIDGIKATVLEILGINEKEIRGENDSIKEQQAKVIINSGSHKGESLVIVNSIDTANVAQDYLLNKGDEILLSIEENEGKIVKGYMYEYDRHKYLLYLVVIFVVLMILIGGSKGIKSTFTLCFTVFIILKIFPMLLLKGYNPIKTAICISIVITVVTLVIVNGSSRKTITAIIGTSCGVAVSGIIAIAVGDLAKITGYVTEEGQMLMYIPQNIKFDYKGLLFAAILMGALGAIMDVSMSITSAMNEINEANPDMSAGALMRAGMSVGKDIMGTMSNTLILAYVGASLQSLILLFAYKISFIDIINQPTIATEILRALSGSIGLISSIPITVICFGLLRKRVPSKSYGRLIRNIQNID</sequence>
<feature type="transmembrane region" description="Helical" evidence="1">
    <location>
        <begin position="126"/>
        <end position="143"/>
    </location>
</feature>
<dbReference type="PANTHER" id="PTHR41771:SF1">
    <property type="entry name" value="MEMBRANE PROTEIN"/>
    <property type="match status" value="1"/>
</dbReference>
<dbReference type="EMBL" id="JAPQFJ010000003">
    <property type="protein sequence ID" value="MCY6957779.1"/>
    <property type="molecule type" value="Genomic_DNA"/>
</dbReference>
<accession>A0ABT4D663</accession>
<evidence type="ECO:0000313" key="3">
    <source>
        <dbReference type="Proteomes" id="UP001144612"/>
    </source>
</evidence>